<accession>A0AAD6VL48</accession>
<evidence type="ECO:0000313" key="3">
    <source>
        <dbReference type="Proteomes" id="UP001219525"/>
    </source>
</evidence>
<keyword evidence="3" id="KW-1185">Reference proteome</keyword>
<keyword evidence="1" id="KW-0472">Membrane</keyword>
<feature type="transmembrane region" description="Helical" evidence="1">
    <location>
        <begin position="109"/>
        <end position="132"/>
    </location>
</feature>
<dbReference type="AlphaFoldDB" id="A0AAD6VL48"/>
<evidence type="ECO:0000256" key="1">
    <source>
        <dbReference type="SAM" id="Phobius"/>
    </source>
</evidence>
<comment type="caution">
    <text evidence="2">The sequence shown here is derived from an EMBL/GenBank/DDBJ whole genome shotgun (WGS) entry which is preliminary data.</text>
</comment>
<gene>
    <name evidence="2" type="ORF">GGX14DRAFT_391713</name>
</gene>
<organism evidence="2 3">
    <name type="scientific">Mycena pura</name>
    <dbReference type="NCBI Taxonomy" id="153505"/>
    <lineage>
        <taxon>Eukaryota</taxon>
        <taxon>Fungi</taxon>
        <taxon>Dikarya</taxon>
        <taxon>Basidiomycota</taxon>
        <taxon>Agaricomycotina</taxon>
        <taxon>Agaricomycetes</taxon>
        <taxon>Agaricomycetidae</taxon>
        <taxon>Agaricales</taxon>
        <taxon>Marasmiineae</taxon>
        <taxon>Mycenaceae</taxon>
        <taxon>Mycena</taxon>
    </lineage>
</organism>
<keyword evidence="1" id="KW-1133">Transmembrane helix</keyword>
<proteinExistence type="predicted"/>
<name>A0AAD6VL48_9AGAR</name>
<evidence type="ECO:0000313" key="2">
    <source>
        <dbReference type="EMBL" id="KAJ7216051.1"/>
    </source>
</evidence>
<reference evidence="2" key="1">
    <citation type="submission" date="2023-03" db="EMBL/GenBank/DDBJ databases">
        <title>Massive genome expansion in bonnet fungi (Mycena s.s.) driven by repeated elements and novel gene families across ecological guilds.</title>
        <authorList>
            <consortium name="Lawrence Berkeley National Laboratory"/>
            <person name="Harder C.B."/>
            <person name="Miyauchi S."/>
            <person name="Viragh M."/>
            <person name="Kuo A."/>
            <person name="Thoen E."/>
            <person name="Andreopoulos B."/>
            <person name="Lu D."/>
            <person name="Skrede I."/>
            <person name="Drula E."/>
            <person name="Henrissat B."/>
            <person name="Morin E."/>
            <person name="Kohler A."/>
            <person name="Barry K."/>
            <person name="LaButti K."/>
            <person name="Morin E."/>
            <person name="Salamov A."/>
            <person name="Lipzen A."/>
            <person name="Mereny Z."/>
            <person name="Hegedus B."/>
            <person name="Baldrian P."/>
            <person name="Stursova M."/>
            <person name="Weitz H."/>
            <person name="Taylor A."/>
            <person name="Grigoriev I.V."/>
            <person name="Nagy L.G."/>
            <person name="Martin F."/>
            <person name="Kauserud H."/>
        </authorList>
    </citation>
    <scope>NUCLEOTIDE SEQUENCE</scope>
    <source>
        <strain evidence="2">9144</strain>
    </source>
</reference>
<keyword evidence="1" id="KW-0812">Transmembrane</keyword>
<dbReference type="Proteomes" id="UP001219525">
    <property type="component" value="Unassembled WGS sequence"/>
</dbReference>
<dbReference type="EMBL" id="JARJCW010000016">
    <property type="protein sequence ID" value="KAJ7216051.1"/>
    <property type="molecule type" value="Genomic_DNA"/>
</dbReference>
<sequence>MRAVLPGQSVEEALPISDQSVPGRKVADFRDELSKTRRVQNVINALKKIVGFLFVRYSLPPGNSPPFISLRDPVSFTPAAMYIKSRAYTLVKDAGLRSKTHFDSQTSRMVWPVCIIAGQIVLLSLALGFVAATRIRGHISLGLGPARGARDSNFLVTGGVEVTVEARHAKWSD</sequence>
<protein>
    <submittedName>
        <fullName evidence="2">Uncharacterized protein</fullName>
    </submittedName>
</protein>